<evidence type="ECO:0000313" key="1">
    <source>
        <dbReference type="EMBL" id="SBP87801.1"/>
    </source>
</evidence>
<proteinExistence type="predicted"/>
<accession>A0A238D3H6</accession>
<dbReference type="EMBL" id="FLMQ01000055">
    <property type="protein sequence ID" value="SBP87801.1"/>
    <property type="molecule type" value="Genomic_DNA"/>
</dbReference>
<organism evidence="1 2">
    <name type="scientific">Thiomonas delicata</name>
    <name type="common">Thiomonas cuprina</name>
    <dbReference type="NCBI Taxonomy" id="364030"/>
    <lineage>
        <taxon>Bacteria</taxon>
        <taxon>Pseudomonadati</taxon>
        <taxon>Pseudomonadota</taxon>
        <taxon>Betaproteobacteria</taxon>
        <taxon>Burkholderiales</taxon>
        <taxon>Thiomonas</taxon>
    </lineage>
</organism>
<protein>
    <submittedName>
        <fullName evidence="1">Uncharacterized protein</fullName>
    </submittedName>
</protein>
<gene>
    <name evidence="1" type="ORF">THIARS_60514</name>
</gene>
<dbReference type="Proteomes" id="UP000214566">
    <property type="component" value="Unassembled WGS sequence"/>
</dbReference>
<keyword evidence="2" id="KW-1185">Reference proteome</keyword>
<dbReference type="AlphaFoldDB" id="A0A238D3H6"/>
<sequence>MQCTLLDAAPSAGGLGKVMAYGAVGVGVCDGALVDGEGAAGCPARASQ</sequence>
<evidence type="ECO:0000313" key="2">
    <source>
        <dbReference type="Proteomes" id="UP000214566"/>
    </source>
</evidence>
<reference evidence="1 2" key="1">
    <citation type="submission" date="2016-06" db="EMBL/GenBank/DDBJ databases">
        <authorList>
            <person name="Kjaerup R.B."/>
            <person name="Dalgaard T.S."/>
            <person name="Juul-Madsen H.R."/>
        </authorList>
    </citation>
    <scope>NUCLEOTIDE SEQUENCE [LARGE SCALE GENOMIC DNA]</scope>
    <source>
        <strain evidence="1 2">DSM 16361</strain>
    </source>
</reference>
<name>A0A238D3H6_THIDL</name>